<evidence type="ECO:0000313" key="4">
    <source>
        <dbReference type="EMBL" id="CAB4853432.1"/>
    </source>
</evidence>
<protein>
    <submittedName>
        <fullName evidence="3">Unannotated protein</fullName>
    </submittedName>
</protein>
<proteinExistence type="predicted"/>
<accession>A0A6J6R2H1</accession>
<organism evidence="3">
    <name type="scientific">freshwater metagenome</name>
    <dbReference type="NCBI Taxonomy" id="449393"/>
    <lineage>
        <taxon>unclassified sequences</taxon>
        <taxon>metagenomes</taxon>
        <taxon>ecological metagenomes</taxon>
    </lineage>
</organism>
<evidence type="ECO:0000313" key="3">
    <source>
        <dbReference type="EMBL" id="CAB4715688.1"/>
    </source>
</evidence>
<reference evidence="3" key="1">
    <citation type="submission" date="2020-05" db="EMBL/GenBank/DDBJ databases">
        <authorList>
            <person name="Chiriac C."/>
            <person name="Salcher M."/>
            <person name="Ghai R."/>
            <person name="Kavagutti S V."/>
        </authorList>
    </citation>
    <scope>NUCLEOTIDE SEQUENCE</scope>
</reference>
<dbReference type="Pfam" id="PF07796">
    <property type="entry name" value="DUF1638"/>
    <property type="match status" value="1"/>
</dbReference>
<dbReference type="EMBL" id="CAFBMT010000002">
    <property type="protein sequence ID" value="CAB4916056.1"/>
    <property type="molecule type" value="Genomic_DNA"/>
</dbReference>
<dbReference type="EMBL" id="CAESGF010000001">
    <property type="protein sequence ID" value="CAB4362261.1"/>
    <property type="molecule type" value="Genomic_DNA"/>
</dbReference>
<name>A0A6J6R2H1_9ZZZZ</name>
<dbReference type="EMBL" id="CAFBIY010000254">
    <property type="protein sequence ID" value="CAB4853432.1"/>
    <property type="molecule type" value="Genomic_DNA"/>
</dbReference>
<feature type="domain" description="DUF1638" evidence="1">
    <location>
        <begin position="34"/>
        <end position="192"/>
    </location>
</feature>
<dbReference type="EMBL" id="CAFBOL010000010">
    <property type="protein sequence ID" value="CAB4978095.1"/>
    <property type="molecule type" value="Genomic_DNA"/>
</dbReference>
<dbReference type="AlphaFoldDB" id="A0A6J6R2H1"/>
<evidence type="ECO:0000313" key="5">
    <source>
        <dbReference type="EMBL" id="CAB4916056.1"/>
    </source>
</evidence>
<dbReference type="InterPro" id="IPR012437">
    <property type="entry name" value="DUF1638"/>
</dbReference>
<dbReference type="EMBL" id="CAEZYF010000004">
    <property type="protein sequence ID" value="CAB4715688.1"/>
    <property type="molecule type" value="Genomic_DNA"/>
</dbReference>
<evidence type="ECO:0000313" key="2">
    <source>
        <dbReference type="EMBL" id="CAB4362261.1"/>
    </source>
</evidence>
<evidence type="ECO:0000259" key="1">
    <source>
        <dbReference type="Pfam" id="PF07796"/>
    </source>
</evidence>
<sequence>MSRPLVIACGALVAELRAVLAANDLADAVEVRYLPANLHNRPGRIVPELQLLLDEHDPQTDRTVLIGYADCGTGGALDRLLSERTNLRRLPGSHCYEFFSGSAPFAALAEAELGTFYLTDFLAKHFDALVWQGLGLDLHPQLLPTYFGNYTRLVLLSQTQDAAVLASAERAAQQLGLHFEHHHVGLAPFEQAVTVTLRKVA</sequence>
<gene>
    <name evidence="3" type="ORF">UFOPK2656_00959</name>
    <name evidence="4" type="ORF">UFOPK3267_02963</name>
    <name evidence="5" type="ORF">UFOPK3651_00542</name>
    <name evidence="6" type="ORF">UFOPK3931_00627</name>
    <name evidence="2" type="ORF">UFOPK4189_00033</name>
</gene>
<evidence type="ECO:0000313" key="6">
    <source>
        <dbReference type="EMBL" id="CAB4978095.1"/>
    </source>
</evidence>